<keyword evidence="3" id="KW-1185">Reference proteome</keyword>
<feature type="region of interest" description="Disordered" evidence="1">
    <location>
        <begin position="503"/>
        <end position="586"/>
    </location>
</feature>
<sequence length="970" mass="106565">MSHDQYDDEDYQDGGYPNPEQAYDEPNGFEDSYDDRNTPNDAEDHDPNAYGSRDYDGPPPPGGAYPDDADAGDLDSPGLDQDFTGGPRHISQVYQDEAGDITDHDPITEYLKSKDPDWDVQPPETKNLLDLPEDILRLVVKEASIPFRRCAPPPVRTRSAELQGHANSGRSQITHTNDLTSLALTNSTLYKLAIPHIYSRFDIVWPDAHATTTEAKSVDALTYGLSTLCLGSSFARTTTRFRNYGDQTPAPIKFGDNNYAQHTRKFSLGNGPNDWVAEYMINKESGKMLGTLVALAVSRMKSLETFIWDMPTGVLSDIFIALGSLPDEETRECMLERVWIRWHDNNDTGTSPSSSSSPAPAAPQAAVVPAGSTLTPIGIALPSTASHPAPGPPITYSENQVEYPTFSVLPPLKSLTVLDVDELAYLDEMAVLVERSKDVLQELRLGVSAKAVHKDFVQTWDSTELQQVDHNARWPGESAIGERRLGGILGVLIGRVYDIRRKLPKTRPTPPMPLPMPESGSGQQTPLTGESSVPSLPASALPPPFSGEASPVAGTPSDTDMRSRRSSAPRPPGASGPDIPARKRLDGKLRLTTLELERVPLSMQVCSKAFDWTMLASLTILDCAQHENLWKLLKKQFEPRPLESGFGISPTSSKPVPNGPLEYQLGLKSIHTDQTSAPLIAFIKETLAPNSLECLFLQDRRRGTAAGAPPQVTIESIFKGAIKRHRNSLKKLLLDSSNKATSPGANSAETMRWRSWCLTSDLLQYVTSGRMRRLKELSVSIDYKDWHTFLQRLPHLAQLRSLHIPYMADHVMGNFEPKELVMQVADIITLCPEIQLCYVGISTKCFEIMEQRASEVTVSGLLTGNGGAANSGSGQGSNTEQPPAEVDEATDEDEDGTEENSDAVDDSDEEGTPTSPTDPDETQSEEHHSDEDSDDDDSFVEPAAKTRLRLREILFYDDKVAIFKARHGRL</sequence>
<dbReference type="InParanoid" id="A0A2P5HF52"/>
<feature type="compositionally biased region" description="Low complexity" evidence="1">
    <location>
        <begin position="351"/>
        <end position="367"/>
    </location>
</feature>
<feature type="compositionally biased region" description="Pro residues" evidence="1">
    <location>
        <begin position="507"/>
        <end position="516"/>
    </location>
</feature>
<accession>A0A2P5HF52</accession>
<comment type="caution">
    <text evidence="2">The sequence shown here is derived from an EMBL/GenBank/DDBJ whole genome shotgun (WGS) entry which is preliminary data.</text>
</comment>
<feature type="region of interest" description="Disordered" evidence="1">
    <location>
        <begin position="865"/>
        <end position="943"/>
    </location>
</feature>
<dbReference type="Proteomes" id="UP000094444">
    <property type="component" value="Unassembled WGS sequence"/>
</dbReference>
<dbReference type="STRING" id="158607.A0A2P5HF52"/>
<proteinExistence type="predicted"/>
<feature type="compositionally biased region" description="Acidic residues" evidence="1">
    <location>
        <begin position="885"/>
        <end position="911"/>
    </location>
</feature>
<dbReference type="AlphaFoldDB" id="A0A2P5HF52"/>
<evidence type="ECO:0000313" key="3">
    <source>
        <dbReference type="Proteomes" id="UP000094444"/>
    </source>
</evidence>
<feature type="region of interest" description="Disordered" evidence="1">
    <location>
        <begin position="1"/>
        <end position="88"/>
    </location>
</feature>
<feature type="compositionally biased region" description="Acidic residues" evidence="1">
    <location>
        <begin position="1"/>
        <end position="12"/>
    </location>
</feature>
<protein>
    <submittedName>
        <fullName evidence="2">F-box domain-containing protein</fullName>
    </submittedName>
</protein>
<name>A0A2P5HF52_DIAHE</name>
<feature type="compositionally biased region" description="Gly residues" evidence="1">
    <location>
        <begin position="865"/>
        <end position="875"/>
    </location>
</feature>
<gene>
    <name evidence="2" type="ORF">DHEL01_v212722</name>
</gene>
<dbReference type="OrthoDB" id="3199516at2759"/>
<evidence type="ECO:0000313" key="2">
    <source>
        <dbReference type="EMBL" id="POS68884.1"/>
    </source>
</evidence>
<feature type="region of interest" description="Disordered" evidence="1">
    <location>
        <begin position="345"/>
        <end position="367"/>
    </location>
</feature>
<reference evidence="2" key="1">
    <citation type="submission" date="2017-09" db="EMBL/GenBank/DDBJ databases">
        <title>Polyketide synthases of a Diaporthe helianthi virulent isolate.</title>
        <authorList>
            <person name="Baroncelli R."/>
        </authorList>
    </citation>
    <scope>NUCLEOTIDE SEQUENCE [LARGE SCALE GENOMIC DNA]</scope>
    <source>
        <strain evidence="2">7/96</strain>
    </source>
</reference>
<feature type="compositionally biased region" description="Polar residues" evidence="1">
    <location>
        <begin position="520"/>
        <end position="530"/>
    </location>
</feature>
<organism evidence="2 3">
    <name type="scientific">Diaporthe helianthi</name>
    <dbReference type="NCBI Taxonomy" id="158607"/>
    <lineage>
        <taxon>Eukaryota</taxon>
        <taxon>Fungi</taxon>
        <taxon>Dikarya</taxon>
        <taxon>Ascomycota</taxon>
        <taxon>Pezizomycotina</taxon>
        <taxon>Sordariomycetes</taxon>
        <taxon>Sordariomycetidae</taxon>
        <taxon>Diaporthales</taxon>
        <taxon>Diaporthaceae</taxon>
        <taxon>Diaporthe</taxon>
    </lineage>
</organism>
<evidence type="ECO:0000256" key="1">
    <source>
        <dbReference type="SAM" id="MobiDB-lite"/>
    </source>
</evidence>
<dbReference type="EMBL" id="MAVT02002976">
    <property type="protein sequence ID" value="POS68884.1"/>
    <property type="molecule type" value="Genomic_DNA"/>
</dbReference>